<evidence type="ECO:0000259" key="2">
    <source>
        <dbReference type="PROSITE" id="PS51662"/>
    </source>
</evidence>
<dbReference type="Gene3D" id="2.120.10.30">
    <property type="entry name" value="TolB, C-terminal domain"/>
    <property type="match status" value="1"/>
</dbReference>
<protein>
    <submittedName>
        <fullName evidence="3">Phytase</fullName>
    </submittedName>
</protein>
<dbReference type="SUPFAM" id="SSF50956">
    <property type="entry name" value="Thermostable phytase (3-phytase)"/>
    <property type="match status" value="1"/>
</dbReference>
<feature type="chain" id="PRO_5017930497" evidence="1">
    <location>
        <begin position="17"/>
        <end position="379"/>
    </location>
</feature>
<dbReference type="AlphaFoldDB" id="A0A3M8T0H5"/>
<evidence type="ECO:0000313" key="4">
    <source>
        <dbReference type="Proteomes" id="UP000267049"/>
    </source>
</evidence>
<name>A0A3M8T0H5_9GAMM</name>
<sequence>MLLLLSCASTAPAATAGTSAAATVGNRDAQLEPDEGADHDPLLAREKIAHAVVAEAFVSVSMPEENLDSPVAWVDPDRHLWVAATSKQGDRLALFDGATGATRSFHGSSGGAPGQFRRPNGIFAIDSMLMVVERDNHRVQVLALPSLALLGTFGMQELVQPYGMWARTLPDGAIDVLVTDAYMDGVDAAGEGVMPALAKLDRRVQRYRVERHGDAIQARHVGSIGDTAADGAIRIPESIWGDPAHDRLLIAEEDVTTGTAVREYDLQGRYRQRTIGLDRYKAQAEGIALWQCADGSGYWISTDQFKDRSLFHVWDRASLEHLGAFAGKVVANTDGVWLHQAATPAFPAGVFYAVHDDQAVAAFDWRDVARALNLRERCA</sequence>
<dbReference type="GO" id="GO:0016158">
    <property type="term" value="F:inositol hexakisphosphate 3-phosphatase activity"/>
    <property type="evidence" value="ECO:0007669"/>
    <property type="project" value="InterPro"/>
</dbReference>
<feature type="signal peptide" evidence="1">
    <location>
        <begin position="1"/>
        <end position="16"/>
    </location>
</feature>
<proteinExistence type="predicted"/>
<reference evidence="3 4" key="1">
    <citation type="submission" date="2018-11" db="EMBL/GenBank/DDBJ databases">
        <title>Lysobacter cryohumiis sp. nov., isolated from soil in the Tianshan Mountains, Xinjiang, China.</title>
        <authorList>
            <person name="Luo Y."/>
            <person name="Sheng H."/>
        </authorList>
    </citation>
    <scope>NUCLEOTIDE SEQUENCE [LARGE SCALE GENOMIC DNA]</scope>
    <source>
        <strain evidence="3 4">ZS60</strain>
    </source>
</reference>
<dbReference type="InterPro" id="IPR003431">
    <property type="entry name" value="B-propeller_Phytase"/>
</dbReference>
<dbReference type="EMBL" id="RIBS01000001">
    <property type="protein sequence ID" value="RNF86523.1"/>
    <property type="molecule type" value="Genomic_DNA"/>
</dbReference>
<dbReference type="Proteomes" id="UP000267049">
    <property type="component" value="Unassembled WGS sequence"/>
</dbReference>
<evidence type="ECO:0000313" key="3">
    <source>
        <dbReference type="EMBL" id="RNF86523.1"/>
    </source>
</evidence>
<organism evidence="3 4">
    <name type="scientific">Montanilutibacter psychrotolerans</name>
    <dbReference type="NCBI Taxonomy" id="1327343"/>
    <lineage>
        <taxon>Bacteria</taxon>
        <taxon>Pseudomonadati</taxon>
        <taxon>Pseudomonadota</taxon>
        <taxon>Gammaproteobacteria</taxon>
        <taxon>Lysobacterales</taxon>
        <taxon>Lysobacteraceae</taxon>
        <taxon>Montanilutibacter</taxon>
    </lineage>
</organism>
<comment type="caution">
    <text evidence="3">The sequence shown here is derived from an EMBL/GenBank/DDBJ whole genome shotgun (WGS) entry which is preliminary data.</text>
</comment>
<keyword evidence="4" id="KW-1185">Reference proteome</keyword>
<keyword evidence="1" id="KW-0732">Signal</keyword>
<dbReference type="InterPro" id="IPR011042">
    <property type="entry name" value="6-blade_b-propeller_TolB-like"/>
</dbReference>
<accession>A0A3M8T0H5</accession>
<evidence type="ECO:0000256" key="1">
    <source>
        <dbReference type="SAM" id="SignalP"/>
    </source>
</evidence>
<feature type="domain" description="BPP" evidence="2">
    <location>
        <begin position="43"/>
        <end position="372"/>
    </location>
</feature>
<gene>
    <name evidence="3" type="ORF">EER27_00805</name>
</gene>
<dbReference type="OrthoDB" id="5943115at2"/>
<dbReference type="PROSITE" id="PS51662">
    <property type="entry name" value="BP_PHYTASE"/>
    <property type="match status" value="1"/>
</dbReference>